<evidence type="ECO:0000313" key="6">
    <source>
        <dbReference type="RefSeq" id="XP_018453667.2"/>
    </source>
</evidence>
<dbReference type="OrthoDB" id="1094948at2759"/>
<dbReference type="InterPro" id="IPR052421">
    <property type="entry name" value="PCW_Enzyme_Inhibitor"/>
</dbReference>
<dbReference type="SMART" id="SM00856">
    <property type="entry name" value="PMEI"/>
    <property type="match status" value="1"/>
</dbReference>
<accession>A0A6J0L0J6</accession>
<dbReference type="RefSeq" id="XP_018453667.2">
    <property type="nucleotide sequence ID" value="XM_018598165.2"/>
</dbReference>
<dbReference type="KEGG" id="rsz:108824776"/>
<keyword evidence="1" id="KW-0732">Signal</keyword>
<gene>
    <name evidence="6" type="primary">LOC108824776</name>
</gene>
<protein>
    <submittedName>
        <fullName evidence="6">Pectinesterase inhibitor 5-like</fullName>
    </submittedName>
</protein>
<dbReference type="SUPFAM" id="SSF101148">
    <property type="entry name" value="Plant invertase/pectin methylesterase inhibitor"/>
    <property type="match status" value="1"/>
</dbReference>
<organism evidence="5 6">
    <name type="scientific">Raphanus sativus</name>
    <name type="common">Radish</name>
    <name type="synonym">Raphanus raphanistrum var. sativus</name>
    <dbReference type="NCBI Taxonomy" id="3726"/>
    <lineage>
        <taxon>Eukaryota</taxon>
        <taxon>Viridiplantae</taxon>
        <taxon>Streptophyta</taxon>
        <taxon>Embryophyta</taxon>
        <taxon>Tracheophyta</taxon>
        <taxon>Spermatophyta</taxon>
        <taxon>Magnoliopsida</taxon>
        <taxon>eudicotyledons</taxon>
        <taxon>Gunneridae</taxon>
        <taxon>Pentapetalae</taxon>
        <taxon>rosids</taxon>
        <taxon>malvids</taxon>
        <taxon>Brassicales</taxon>
        <taxon>Brassicaceae</taxon>
        <taxon>Brassiceae</taxon>
        <taxon>Raphanus</taxon>
    </lineage>
</organism>
<dbReference type="Pfam" id="PF04043">
    <property type="entry name" value="PMEI"/>
    <property type="match status" value="1"/>
</dbReference>
<reference evidence="5" key="1">
    <citation type="journal article" date="2019" name="Database">
        <title>The radish genome database (RadishGD): an integrated information resource for radish genomics.</title>
        <authorList>
            <person name="Yu H.J."/>
            <person name="Baek S."/>
            <person name="Lee Y.J."/>
            <person name="Cho A."/>
            <person name="Mun J.H."/>
        </authorList>
    </citation>
    <scope>NUCLEOTIDE SEQUENCE [LARGE SCALE GENOMIC DNA]</scope>
    <source>
        <strain evidence="5">cv. WK10039</strain>
    </source>
</reference>
<sequence length="250" mass="27852">MDSMLTALQCTDHNPSPWEETPQHLPLLKSEVLGSSNVKRTNNLPVDMETVLPTKLKPKKTHPTPLCLNVPTMKINYICLLTWFLLSAFSVTNAIPKSDIQNLCRETTDAAFCVNQLDSDPRIEAARDLGDVLVIAITLSTIQVNDAKTHINSVSRQYSGPNGRRRISVCNKNYDIALARFRTAWENALKKSFAEAYRLAGVGQNAVTDCENGWGRSGPRQQSPLTLYNTNVSKLYGIIRLLTQKLGIRI</sequence>
<dbReference type="PANTHER" id="PTHR36710:SF18">
    <property type="entry name" value="PECTINESTERASE INHIBITOR 5-RELATED"/>
    <property type="match status" value="1"/>
</dbReference>
<dbReference type="NCBIfam" id="TIGR01614">
    <property type="entry name" value="PME_inhib"/>
    <property type="match status" value="1"/>
</dbReference>
<dbReference type="GO" id="GO:0046910">
    <property type="term" value="F:pectinesterase inhibitor activity"/>
    <property type="evidence" value="ECO:0007669"/>
    <property type="project" value="InterPro"/>
</dbReference>
<dbReference type="InterPro" id="IPR034086">
    <property type="entry name" value="PMEI_plant"/>
</dbReference>
<evidence type="ECO:0000256" key="3">
    <source>
        <dbReference type="ARBA" id="ARBA00038471"/>
    </source>
</evidence>
<name>A0A6J0L0J6_RAPSA</name>
<dbReference type="CDD" id="cd15797">
    <property type="entry name" value="PMEI"/>
    <property type="match status" value="1"/>
</dbReference>
<keyword evidence="2" id="KW-1015">Disulfide bond</keyword>
<dbReference type="InterPro" id="IPR035513">
    <property type="entry name" value="Invertase/methylesterase_inhib"/>
</dbReference>
<evidence type="ECO:0000256" key="1">
    <source>
        <dbReference type="ARBA" id="ARBA00022729"/>
    </source>
</evidence>
<evidence type="ECO:0000313" key="5">
    <source>
        <dbReference type="Proteomes" id="UP000504610"/>
    </source>
</evidence>
<dbReference type="Proteomes" id="UP000504610">
    <property type="component" value="Chromosome 9"/>
</dbReference>
<dbReference type="FunFam" id="1.20.140.40:FF:000008">
    <property type="entry name" value="Invertase/pectin methylesterase inhibitor family protein"/>
    <property type="match status" value="1"/>
</dbReference>
<dbReference type="Gene3D" id="1.20.140.40">
    <property type="entry name" value="Invertase/pectin methylesterase inhibitor family protein"/>
    <property type="match status" value="1"/>
</dbReference>
<dbReference type="PANTHER" id="PTHR36710">
    <property type="entry name" value="PECTINESTERASE INHIBITOR-LIKE"/>
    <property type="match status" value="1"/>
</dbReference>
<dbReference type="InterPro" id="IPR006501">
    <property type="entry name" value="Pectinesterase_inhib_dom"/>
</dbReference>
<comment type="similarity">
    <text evidence="3">Belongs to the PMEI family.</text>
</comment>
<evidence type="ECO:0000259" key="4">
    <source>
        <dbReference type="SMART" id="SM00856"/>
    </source>
</evidence>
<reference evidence="6" key="2">
    <citation type="submission" date="2025-08" db="UniProtKB">
        <authorList>
            <consortium name="RefSeq"/>
        </authorList>
    </citation>
    <scope>IDENTIFICATION</scope>
    <source>
        <tissue evidence="6">Leaf</tissue>
    </source>
</reference>
<evidence type="ECO:0000256" key="2">
    <source>
        <dbReference type="ARBA" id="ARBA00023157"/>
    </source>
</evidence>
<proteinExistence type="inferred from homology"/>
<feature type="domain" description="Pectinesterase inhibitor" evidence="4">
    <location>
        <begin position="95"/>
        <end position="242"/>
    </location>
</feature>
<dbReference type="AlphaFoldDB" id="A0A6J0L0J6"/>
<dbReference type="GeneID" id="108824776"/>
<keyword evidence="5" id="KW-1185">Reference proteome</keyword>